<evidence type="ECO:0000313" key="9">
    <source>
        <dbReference type="EMBL" id="OHA49140.1"/>
    </source>
</evidence>
<keyword evidence="7 8" id="KW-0472">Membrane</keyword>
<comment type="subcellular location">
    <subcellularLocation>
        <location evidence="1 8">Cell membrane</location>
        <topology evidence="1 8">Multi-pass membrane protein</topology>
    </subcellularLocation>
</comment>
<dbReference type="InterPro" id="IPR004268">
    <property type="entry name" value="MurJ"/>
</dbReference>
<evidence type="ECO:0000256" key="2">
    <source>
        <dbReference type="ARBA" id="ARBA00022475"/>
    </source>
</evidence>
<feature type="transmembrane region" description="Helical" evidence="8">
    <location>
        <begin position="357"/>
        <end position="379"/>
    </location>
</feature>
<evidence type="ECO:0000256" key="6">
    <source>
        <dbReference type="ARBA" id="ARBA00022989"/>
    </source>
</evidence>
<sequence length="570" mass="60635">MIDRIVNLLNHESSSITLAALLLAAASFAADILGLLRDRILATSFGAGELLDIYYLGFRIPDLLLNLFVLGAMSSALLPVFAERYARDREDAWKLAQNLFTLVALLLTGLAVVLFFILPWLMPLIAPGFAAPALERAVVVTRILLLSPILFGLSSLASAILHYFQRFLLYSLAPILYNIGIIAGALLFAPRFGEAGLALGVVLGAAMHFAIQVPGLRSAGFRFRFSLTPFHDAVREVGKLALPRTLNLVANQLQLTVLTAIASAFAAGSIAVFNFATNLAFVPVGVIGISFATAAFPALSRAAAAGDRRRFGATLLRTIQQVLFFALPASALFLVLRAHIVRVVLGAGAFTWEDTRLTAALLAASAVGVAAYSLLPLLVRAFFATKDTLTPFVIAVASALLTIGLTLGLRWGLDASSDFRGLLGGVFRVADLPDIRILALPIAMTVAVTFQVSVLLFKLRRDFSGEELRHLASGAFRLAISSVAAGGTAWGTLQVVAGGVAQETFVGILLQGFAAGIAGAAVFFFFAFTFAFPEAQRLMAAMRRSLPPLSAVLPRSGSNTDEEGRRGMEQ</sequence>
<feature type="transmembrane region" description="Helical" evidence="8">
    <location>
        <begin position="279"/>
        <end position="300"/>
    </location>
</feature>
<feature type="transmembrane region" description="Helical" evidence="8">
    <location>
        <begin position="53"/>
        <end position="78"/>
    </location>
</feature>
<dbReference type="GO" id="GO:0015648">
    <property type="term" value="F:lipid-linked peptidoglycan transporter activity"/>
    <property type="evidence" value="ECO:0007669"/>
    <property type="project" value="UniProtKB-UniRule"/>
</dbReference>
<keyword evidence="3 8" id="KW-0812">Transmembrane</keyword>
<protein>
    <recommendedName>
        <fullName evidence="8">Probable lipid II flippase MurJ</fullName>
    </recommendedName>
</protein>
<keyword evidence="2 8" id="KW-1003">Cell membrane</keyword>
<comment type="caution">
    <text evidence="9">The sequence shown here is derived from an EMBL/GenBank/DDBJ whole genome shotgun (WGS) entry which is preliminary data.</text>
</comment>
<dbReference type="STRING" id="1802363.A2682_03860"/>
<keyword evidence="5 8" id="KW-0573">Peptidoglycan synthesis</keyword>
<dbReference type="AlphaFoldDB" id="A0A1G2PLE4"/>
<dbReference type="CDD" id="cd13123">
    <property type="entry name" value="MATE_MurJ_like"/>
    <property type="match status" value="1"/>
</dbReference>
<evidence type="ECO:0000256" key="7">
    <source>
        <dbReference type="ARBA" id="ARBA00023136"/>
    </source>
</evidence>
<evidence type="ECO:0000313" key="10">
    <source>
        <dbReference type="Proteomes" id="UP000178690"/>
    </source>
</evidence>
<keyword evidence="8" id="KW-0961">Cell wall biogenesis/degradation</keyword>
<keyword evidence="4 8" id="KW-0133">Cell shape</keyword>
<organism evidence="9 10">
    <name type="scientific">Terrybacteria sp. (strain RIFCSPHIGHO2_01_FULL_58_15)</name>
    <dbReference type="NCBI Taxonomy" id="1802363"/>
    <lineage>
        <taxon>Bacteria</taxon>
        <taxon>Candidatus Terryibacteriota</taxon>
    </lineage>
</organism>
<proteinExistence type="inferred from homology"/>
<dbReference type="PRINTS" id="PR01806">
    <property type="entry name" value="VIRFACTRMVIN"/>
</dbReference>
<feature type="transmembrane region" description="Helical" evidence="8">
    <location>
        <begin position="142"/>
        <end position="161"/>
    </location>
</feature>
<dbReference type="GO" id="GO:0009252">
    <property type="term" value="P:peptidoglycan biosynthetic process"/>
    <property type="evidence" value="ECO:0007669"/>
    <property type="project" value="UniProtKB-UniRule"/>
</dbReference>
<feature type="transmembrane region" description="Helical" evidence="8">
    <location>
        <begin position="168"/>
        <end position="189"/>
    </location>
</feature>
<dbReference type="UniPathway" id="UPA00219"/>
<dbReference type="InterPro" id="IPR051050">
    <property type="entry name" value="Lipid_II_flippase_MurJ/MviN"/>
</dbReference>
<gene>
    <name evidence="8" type="primary">murJ</name>
    <name evidence="9" type="ORF">A2682_03860</name>
</gene>
<dbReference type="GO" id="GO:0008360">
    <property type="term" value="P:regulation of cell shape"/>
    <property type="evidence" value="ECO:0007669"/>
    <property type="project" value="UniProtKB-KW"/>
</dbReference>
<accession>A0A1G2PLE4</accession>
<dbReference type="EMBL" id="MHST01000013">
    <property type="protein sequence ID" value="OHA49140.1"/>
    <property type="molecule type" value="Genomic_DNA"/>
</dbReference>
<evidence type="ECO:0000256" key="8">
    <source>
        <dbReference type="HAMAP-Rule" id="MF_02078"/>
    </source>
</evidence>
<name>A0A1G2PLE4_TERXR</name>
<evidence type="ECO:0000256" key="4">
    <source>
        <dbReference type="ARBA" id="ARBA00022960"/>
    </source>
</evidence>
<keyword evidence="8" id="KW-0813">Transport</keyword>
<dbReference type="PANTHER" id="PTHR47019:SF1">
    <property type="entry name" value="LIPID II FLIPPASE MURJ"/>
    <property type="match status" value="1"/>
</dbReference>
<feature type="transmembrane region" description="Helical" evidence="8">
    <location>
        <begin position="478"/>
        <end position="501"/>
    </location>
</feature>
<dbReference type="GO" id="GO:0071555">
    <property type="term" value="P:cell wall organization"/>
    <property type="evidence" value="ECO:0007669"/>
    <property type="project" value="UniProtKB-KW"/>
</dbReference>
<keyword evidence="6 8" id="KW-1133">Transmembrane helix</keyword>
<feature type="transmembrane region" description="Helical" evidence="8">
    <location>
        <begin position="99"/>
        <end position="122"/>
    </location>
</feature>
<comment type="function">
    <text evidence="8">Involved in peptidoglycan biosynthesis. Transports lipid-linked peptidoglycan precursors from the inner to the outer leaflet of the cytoplasmic membrane.</text>
</comment>
<dbReference type="PANTHER" id="PTHR47019">
    <property type="entry name" value="LIPID II FLIPPASE MURJ"/>
    <property type="match status" value="1"/>
</dbReference>
<dbReference type="GO" id="GO:0034204">
    <property type="term" value="P:lipid translocation"/>
    <property type="evidence" value="ECO:0007669"/>
    <property type="project" value="TreeGrafter"/>
</dbReference>
<feature type="transmembrane region" description="Helical" evidence="8">
    <location>
        <begin position="437"/>
        <end position="457"/>
    </location>
</feature>
<feature type="transmembrane region" description="Helical" evidence="8">
    <location>
        <begin position="253"/>
        <end position="273"/>
    </location>
</feature>
<comment type="pathway">
    <text evidence="8">Cell wall biogenesis; peptidoglycan biosynthesis.</text>
</comment>
<evidence type="ECO:0000256" key="3">
    <source>
        <dbReference type="ARBA" id="ARBA00022692"/>
    </source>
</evidence>
<reference evidence="9 10" key="1">
    <citation type="journal article" date="2016" name="Nat. Commun.">
        <title>Thousands of microbial genomes shed light on interconnected biogeochemical processes in an aquifer system.</title>
        <authorList>
            <person name="Anantharaman K."/>
            <person name="Brown C.T."/>
            <person name="Hug L.A."/>
            <person name="Sharon I."/>
            <person name="Castelle C.J."/>
            <person name="Probst A.J."/>
            <person name="Thomas B.C."/>
            <person name="Singh A."/>
            <person name="Wilkins M.J."/>
            <person name="Karaoz U."/>
            <person name="Brodie E.L."/>
            <person name="Williams K.H."/>
            <person name="Hubbard S.S."/>
            <person name="Banfield J.F."/>
        </authorList>
    </citation>
    <scope>NUCLEOTIDE SEQUENCE [LARGE SCALE GENOMIC DNA]</scope>
    <source>
        <strain evidence="10">RIFCSPHIGHO2_01_FULL_58_15</strain>
    </source>
</reference>
<feature type="transmembrane region" description="Helical" evidence="8">
    <location>
        <begin position="391"/>
        <end position="413"/>
    </location>
</feature>
<feature type="transmembrane region" description="Helical" evidence="8">
    <location>
        <begin position="321"/>
        <end position="345"/>
    </location>
</feature>
<dbReference type="Proteomes" id="UP000178690">
    <property type="component" value="Unassembled WGS sequence"/>
</dbReference>
<feature type="transmembrane region" description="Helical" evidence="8">
    <location>
        <begin position="195"/>
        <end position="216"/>
    </location>
</feature>
<evidence type="ECO:0000256" key="5">
    <source>
        <dbReference type="ARBA" id="ARBA00022984"/>
    </source>
</evidence>
<comment type="similarity">
    <text evidence="8">Belongs to the MurJ/MviN family.</text>
</comment>
<feature type="transmembrane region" description="Helical" evidence="8">
    <location>
        <begin position="513"/>
        <end position="533"/>
    </location>
</feature>
<dbReference type="Pfam" id="PF03023">
    <property type="entry name" value="MurJ"/>
    <property type="match status" value="1"/>
</dbReference>
<dbReference type="HAMAP" id="MF_02078">
    <property type="entry name" value="MurJ_MviN"/>
    <property type="match status" value="1"/>
</dbReference>
<dbReference type="GO" id="GO:0005886">
    <property type="term" value="C:plasma membrane"/>
    <property type="evidence" value="ECO:0007669"/>
    <property type="project" value="UniProtKB-SubCell"/>
</dbReference>
<evidence type="ECO:0000256" key="1">
    <source>
        <dbReference type="ARBA" id="ARBA00004651"/>
    </source>
</evidence>
<dbReference type="NCBIfam" id="TIGR01695">
    <property type="entry name" value="murJ_mviN"/>
    <property type="match status" value="1"/>
</dbReference>